<proteinExistence type="predicted"/>
<accession>A0A1I8JPG9</accession>
<dbReference type="AlphaFoldDB" id="A0A1I8JPG9"/>
<protein>
    <submittedName>
        <fullName evidence="2">ULP_PROTEASE domain-containing protein</fullName>
    </submittedName>
</protein>
<organism evidence="1 2">
    <name type="scientific">Macrostomum lignano</name>
    <dbReference type="NCBI Taxonomy" id="282301"/>
    <lineage>
        <taxon>Eukaryota</taxon>
        <taxon>Metazoa</taxon>
        <taxon>Spiralia</taxon>
        <taxon>Lophotrochozoa</taxon>
        <taxon>Platyhelminthes</taxon>
        <taxon>Rhabditophora</taxon>
        <taxon>Macrostomorpha</taxon>
        <taxon>Macrostomida</taxon>
        <taxon>Macrostomidae</taxon>
        <taxon>Macrostomum</taxon>
    </lineage>
</organism>
<evidence type="ECO:0000313" key="1">
    <source>
        <dbReference type="Proteomes" id="UP000095280"/>
    </source>
</evidence>
<reference evidence="2" key="1">
    <citation type="submission" date="2016-11" db="UniProtKB">
        <authorList>
            <consortium name="WormBaseParasite"/>
        </authorList>
    </citation>
    <scope>IDENTIFICATION</scope>
</reference>
<keyword evidence="1" id="KW-1185">Reference proteome</keyword>
<name>A0A1I8JPG9_9PLAT</name>
<evidence type="ECO:0000313" key="2">
    <source>
        <dbReference type="WBParaSite" id="snap_masked-unitig_37627-processed-gene-0.1-mRNA-1"/>
    </source>
</evidence>
<sequence length="159" mass="18040">LICSERKGTKRVPTANIQTESCVETVLLCLSSLQLPDIVACDQFRAGNDMPRLRLSFDPVLQCLTYPENVDPIHKVFDPKVFDPYPEAVDHILEVFRPYPEVFDLFLKQFTNFARSNMNRLRPCILEGRNCQQVYGPSLSYMSDWLCATSSGLTTCLGV</sequence>
<dbReference type="Proteomes" id="UP000095280">
    <property type="component" value="Unplaced"/>
</dbReference>
<dbReference type="WBParaSite" id="snap_masked-unitig_37627-processed-gene-0.1-mRNA-1">
    <property type="protein sequence ID" value="snap_masked-unitig_37627-processed-gene-0.1-mRNA-1"/>
    <property type="gene ID" value="snap_masked-unitig_37627-processed-gene-0.1"/>
</dbReference>